<keyword evidence="8" id="KW-1185">Reference proteome</keyword>
<dbReference type="KEGG" id="sng:SNE_A19370"/>
<dbReference type="SMART" id="SM00363">
    <property type="entry name" value="S4"/>
    <property type="match status" value="1"/>
</dbReference>
<evidence type="ECO:0000313" key="8">
    <source>
        <dbReference type="Proteomes" id="UP000000496"/>
    </source>
</evidence>
<organism evidence="7 8">
    <name type="scientific">Simkania negevensis (strain ATCC VR-1471 / DSM 27360 / Z)</name>
    <dbReference type="NCBI Taxonomy" id="331113"/>
    <lineage>
        <taxon>Bacteria</taxon>
        <taxon>Pseudomonadati</taxon>
        <taxon>Chlamydiota</taxon>
        <taxon>Chlamydiia</taxon>
        <taxon>Parachlamydiales</taxon>
        <taxon>Simkaniaceae</taxon>
        <taxon>Simkania</taxon>
    </lineage>
</organism>
<dbReference type="GO" id="GO:0000455">
    <property type="term" value="P:enzyme-directed rRNA pseudouridine synthesis"/>
    <property type="evidence" value="ECO:0007669"/>
    <property type="project" value="UniProtKB-ARBA"/>
</dbReference>
<dbReference type="NCBIfam" id="TIGR00005">
    <property type="entry name" value="rluA_subfam"/>
    <property type="match status" value="1"/>
</dbReference>
<accession>F8L5M8</accession>
<dbReference type="InterPro" id="IPR050188">
    <property type="entry name" value="RluA_PseudoU_synthase"/>
</dbReference>
<feature type="active site" evidence="3">
    <location>
        <position position="144"/>
    </location>
</feature>
<protein>
    <recommendedName>
        <fullName evidence="5">Pseudouridine synthase</fullName>
        <ecNumber evidence="5">5.4.99.-</ecNumber>
    </recommendedName>
</protein>
<evidence type="ECO:0000256" key="5">
    <source>
        <dbReference type="RuleBase" id="RU362028"/>
    </source>
</evidence>
<dbReference type="STRING" id="331113.SNE_A19370"/>
<evidence type="ECO:0000256" key="1">
    <source>
        <dbReference type="ARBA" id="ARBA00010876"/>
    </source>
</evidence>
<dbReference type="PROSITE" id="PS01129">
    <property type="entry name" value="PSI_RLU"/>
    <property type="match status" value="1"/>
</dbReference>
<dbReference type="Proteomes" id="UP000000496">
    <property type="component" value="Chromosome gsn.131"/>
</dbReference>
<dbReference type="SUPFAM" id="SSF55174">
    <property type="entry name" value="Alpha-L RNA-binding motif"/>
    <property type="match status" value="1"/>
</dbReference>
<sequence length="313" mass="35377">MIPLMKGFLQNKLTIEEDEIDRLDKLLAKRFSSYSRTYFQYLIDCEAVLLNGEVIKKRCRPSPGDQIEVTFLPVEEIDLTPEPIPLDILYEDDHLICINKPPGMVVHPAPGHPKGTFVHALLHHCQGTPLPGKEYRPGIVHRLDKETSGILIGAKSVAAHQKLIEQFKGREIEKEYLAITIGHPQATTIHAPIGRHPVRRKEMTILETGKEATTVITPLARGEHFSLISARLITGRTHQIRVHMKYNNTPILGDSVYGSQKINEKYQIPRQLLHAAKIKLAHPVTHQILNLSAPIPEDMEKVSEDFFLQPLLK</sequence>
<keyword evidence="2 5" id="KW-0413">Isomerase</keyword>
<proteinExistence type="inferred from homology"/>
<dbReference type="InterPro" id="IPR002942">
    <property type="entry name" value="S4_RNA-bd"/>
</dbReference>
<keyword evidence="4" id="KW-0694">RNA-binding</keyword>
<dbReference type="GO" id="GO:0003723">
    <property type="term" value="F:RNA binding"/>
    <property type="evidence" value="ECO:0007669"/>
    <property type="project" value="UniProtKB-KW"/>
</dbReference>
<dbReference type="EMBL" id="FR872582">
    <property type="protein sequence ID" value="CCB89814.1"/>
    <property type="molecule type" value="Genomic_DNA"/>
</dbReference>
<dbReference type="PANTHER" id="PTHR21600:SF44">
    <property type="entry name" value="RIBOSOMAL LARGE SUBUNIT PSEUDOURIDINE SYNTHASE D"/>
    <property type="match status" value="1"/>
</dbReference>
<dbReference type="EC" id="5.4.99.-" evidence="5"/>
<reference evidence="7 8" key="1">
    <citation type="journal article" date="2011" name="Mol. Biol. Evol.">
        <title>Unity in variety--the pan-genome of the Chlamydiae.</title>
        <authorList>
            <person name="Collingro A."/>
            <person name="Tischler P."/>
            <person name="Weinmaier T."/>
            <person name="Penz T."/>
            <person name="Heinz E."/>
            <person name="Brunham R.C."/>
            <person name="Read T.D."/>
            <person name="Bavoil P.M."/>
            <person name="Sachse K."/>
            <person name="Kahane S."/>
            <person name="Friedman M.G."/>
            <person name="Rattei T."/>
            <person name="Myers G.S."/>
            <person name="Horn M."/>
        </authorList>
    </citation>
    <scope>NUCLEOTIDE SEQUENCE [LARGE SCALE GENOMIC DNA]</scope>
    <source>
        <strain evidence="8">ATCC VR-1471 / Z</strain>
    </source>
</reference>
<dbReference type="PANTHER" id="PTHR21600">
    <property type="entry name" value="MITOCHONDRIAL RNA PSEUDOURIDINE SYNTHASE"/>
    <property type="match status" value="1"/>
</dbReference>
<dbReference type="Gene3D" id="3.10.290.10">
    <property type="entry name" value="RNA-binding S4 domain"/>
    <property type="match status" value="1"/>
</dbReference>
<dbReference type="eggNOG" id="COG0564">
    <property type="taxonomic scope" value="Bacteria"/>
</dbReference>
<evidence type="ECO:0000259" key="6">
    <source>
        <dbReference type="SMART" id="SM00363"/>
    </source>
</evidence>
<evidence type="ECO:0000256" key="2">
    <source>
        <dbReference type="ARBA" id="ARBA00023235"/>
    </source>
</evidence>
<name>F8L5M8_SIMNZ</name>
<evidence type="ECO:0000313" key="7">
    <source>
        <dbReference type="EMBL" id="CCB89814.1"/>
    </source>
</evidence>
<evidence type="ECO:0000256" key="4">
    <source>
        <dbReference type="PROSITE-ProRule" id="PRU00182"/>
    </source>
</evidence>
<gene>
    <name evidence="7" type="primary">ylyB</name>
    <name evidence="7" type="ordered locus">SNE_A19370</name>
</gene>
<dbReference type="CDD" id="cd02869">
    <property type="entry name" value="PseudoU_synth_RluA_like"/>
    <property type="match status" value="1"/>
</dbReference>
<dbReference type="GO" id="GO:0120159">
    <property type="term" value="F:rRNA pseudouridine synthase activity"/>
    <property type="evidence" value="ECO:0007669"/>
    <property type="project" value="UniProtKB-ARBA"/>
</dbReference>
<dbReference type="HOGENOM" id="CLU_016902_4_4_0"/>
<dbReference type="Pfam" id="PF00849">
    <property type="entry name" value="PseudoU_synth_2"/>
    <property type="match status" value="1"/>
</dbReference>
<dbReference type="SUPFAM" id="SSF55120">
    <property type="entry name" value="Pseudouridine synthase"/>
    <property type="match status" value="1"/>
</dbReference>
<dbReference type="InterPro" id="IPR036986">
    <property type="entry name" value="S4_RNA-bd_sf"/>
</dbReference>
<dbReference type="Gene3D" id="3.30.2350.10">
    <property type="entry name" value="Pseudouridine synthase"/>
    <property type="match status" value="1"/>
</dbReference>
<feature type="domain" description="RNA-binding S4" evidence="6">
    <location>
        <begin position="21"/>
        <end position="85"/>
    </location>
</feature>
<evidence type="ECO:0000256" key="3">
    <source>
        <dbReference type="PIRSR" id="PIRSR606225-1"/>
    </source>
</evidence>
<dbReference type="InterPro" id="IPR020103">
    <property type="entry name" value="PsdUridine_synth_cat_dom_sf"/>
</dbReference>
<dbReference type="PROSITE" id="PS50889">
    <property type="entry name" value="S4"/>
    <property type="match status" value="1"/>
</dbReference>
<dbReference type="InterPro" id="IPR006145">
    <property type="entry name" value="PsdUridine_synth_RsuA/RluA"/>
</dbReference>
<dbReference type="CDD" id="cd00165">
    <property type="entry name" value="S4"/>
    <property type="match status" value="1"/>
</dbReference>
<comment type="similarity">
    <text evidence="1 5">Belongs to the pseudouridine synthase RluA family.</text>
</comment>
<dbReference type="InterPro" id="IPR006224">
    <property type="entry name" value="PsdUridine_synth_RluA-like_CS"/>
</dbReference>
<comment type="function">
    <text evidence="5">Responsible for synthesis of pseudouridine from uracil.</text>
</comment>
<dbReference type="InterPro" id="IPR006225">
    <property type="entry name" value="PsdUridine_synth_RluC/D"/>
</dbReference>
<dbReference type="AlphaFoldDB" id="F8L5M8"/>
<comment type="catalytic activity">
    <reaction evidence="5">
        <text>a uridine in RNA = a pseudouridine in RNA</text>
        <dbReference type="Rhea" id="RHEA:48348"/>
        <dbReference type="Rhea" id="RHEA-COMP:12068"/>
        <dbReference type="Rhea" id="RHEA-COMP:12069"/>
        <dbReference type="ChEBI" id="CHEBI:65314"/>
        <dbReference type="ChEBI" id="CHEBI:65315"/>
    </reaction>
</comment>